<dbReference type="GO" id="GO:0008483">
    <property type="term" value="F:transaminase activity"/>
    <property type="evidence" value="ECO:0007669"/>
    <property type="project" value="UniProtKB-KW"/>
</dbReference>
<dbReference type="InterPro" id="IPR036038">
    <property type="entry name" value="Aminotransferase-like"/>
</dbReference>
<dbReference type="InterPro" id="IPR043131">
    <property type="entry name" value="BCAT-like_N"/>
</dbReference>
<dbReference type="Gene3D" id="3.30.470.10">
    <property type="match status" value="1"/>
</dbReference>
<evidence type="ECO:0000256" key="1">
    <source>
        <dbReference type="ARBA" id="ARBA00009320"/>
    </source>
</evidence>
<protein>
    <submittedName>
        <fullName evidence="2">Branched-chain amino acid aminotransferase</fullName>
    </submittedName>
</protein>
<dbReference type="InterPro" id="IPR001544">
    <property type="entry name" value="Aminotrans_IV"/>
</dbReference>
<name>A0A5C6FJP2_9BACT</name>
<keyword evidence="2" id="KW-0808">Transferase</keyword>
<comment type="similarity">
    <text evidence="1">Belongs to the class-IV pyridoxal-phosphate-dependent aminotransferase family.</text>
</comment>
<dbReference type="InterPro" id="IPR050571">
    <property type="entry name" value="Class-IV_PLP-Dep_Aminotrnsfr"/>
</dbReference>
<dbReference type="GO" id="GO:0046394">
    <property type="term" value="P:carboxylic acid biosynthetic process"/>
    <property type="evidence" value="ECO:0007669"/>
    <property type="project" value="UniProtKB-ARBA"/>
</dbReference>
<organism evidence="2 3">
    <name type="scientific">Rubripirellula tenax</name>
    <dbReference type="NCBI Taxonomy" id="2528015"/>
    <lineage>
        <taxon>Bacteria</taxon>
        <taxon>Pseudomonadati</taxon>
        <taxon>Planctomycetota</taxon>
        <taxon>Planctomycetia</taxon>
        <taxon>Pirellulales</taxon>
        <taxon>Pirellulaceae</taxon>
        <taxon>Rubripirellula</taxon>
    </lineage>
</organism>
<proteinExistence type="inferred from homology"/>
<dbReference type="InterPro" id="IPR043132">
    <property type="entry name" value="BCAT-like_C"/>
</dbReference>
<dbReference type="AlphaFoldDB" id="A0A5C6FJP2"/>
<dbReference type="SUPFAM" id="SSF56752">
    <property type="entry name" value="D-aminoacid aminotransferase-like PLP-dependent enzymes"/>
    <property type="match status" value="1"/>
</dbReference>
<reference evidence="2 3" key="1">
    <citation type="submission" date="2019-02" db="EMBL/GenBank/DDBJ databases">
        <title>Deep-cultivation of Planctomycetes and their phenomic and genomic characterization uncovers novel biology.</title>
        <authorList>
            <person name="Wiegand S."/>
            <person name="Jogler M."/>
            <person name="Boedeker C."/>
            <person name="Pinto D."/>
            <person name="Vollmers J."/>
            <person name="Rivas-Marin E."/>
            <person name="Kohn T."/>
            <person name="Peeters S.H."/>
            <person name="Heuer A."/>
            <person name="Rast P."/>
            <person name="Oberbeckmann S."/>
            <person name="Bunk B."/>
            <person name="Jeske O."/>
            <person name="Meyerdierks A."/>
            <person name="Storesund J.E."/>
            <person name="Kallscheuer N."/>
            <person name="Luecker S."/>
            <person name="Lage O.M."/>
            <person name="Pohl T."/>
            <person name="Merkel B.J."/>
            <person name="Hornburger P."/>
            <person name="Mueller R.-W."/>
            <person name="Bruemmer F."/>
            <person name="Labrenz M."/>
            <person name="Spormann A.M."/>
            <person name="Op Den Camp H."/>
            <person name="Overmann J."/>
            <person name="Amann R."/>
            <person name="Jetten M.S.M."/>
            <person name="Mascher T."/>
            <person name="Medema M.H."/>
            <person name="Devos D.P."/>
            <person name="Kaster A.-K."/>
            <person name="Ovreas L."/>
            <person name="Rohde M."/>
            <person name="Galperin M.Y."/>
            <person name="Jogler C."/>
        </authorList>
    </citation>
    <scope>NUCLEOTIDE SEQUENCE [LARGE SCALE GENOMIC DNA]</scope>
    <source>
        <strain evidence="2 3">Poly51</strain>
    </source>
</reference>
<keyword evidence="3" id="KW-1185">Reference proteome</keyword>
<dbReference type="EMBL" id="SJPW01000001">
    <property type="protein sequence ID" value="TWU60833.1"/>
    <property type="molecule type" value="Genomic_DNA"/>
</dbReference>
<comment type="caution">
    <text evidence="2">The sequence shown here is derived from an EMBL/GenBank/DDBJ whole genome shotgun (WGS) entry which is preliminary data.</text>
</comment>
<dbReference type="OrthoDB" id="9805628at2"/>
<accession>A0A5C6FJP2</accession>
<dbReference type="PANTHER" id="PTHR42743">
    <property type="entry name" value="AMINO-ACID AMINOTRANSFERASE"/>
    <property type="match status" value="1"/>
</dbReference>
<evidence type="ECO:0000313" key="2">
    <source>
        <dbReference type="EMBL" id="TWU60833.1"/>
    </source>
</evidence>
<keyword evidence="2" id="KW-0032">Aminotransferase</keyword>
<sequence>MATSPLSRISFFSGNWIEHDRMVVSIDDIGFRQSVTVVERLRTYNQRPFQFEAHWKRWQSSLDALAIDDTPTREAMTSITDELLHRNRDWVNSNGDVGITWFATPGLMGTSPHERVPTIGIHLNPIDHDRNVAKQTIGQPLVITSVRQQPDDAWPRAIKVRCRLHYFRADQMAQAVDPHAVGVLIDDDGSVTDTSIANLAIVEGGSIVSPEADQVLASVSQAVVEQIAHEFNIAWRKERVRPDRITQADEVLLMGTDCGVWFANRVGTADIHGRRPGPVFQRISNHSIWNG</sequence>
<dbReference type="Pfam" id="PF01063">
    <property type="entry name" value="Aminotran_4"/>
    <property type="match status" value="1"/>
</dbReference>
<dbReference type="RefSeq" id="WP_146454919.1">
    <property type="nucleotide sequence ID" value="NZ_SJPW01000001.1"/>
</dbReference>
<dbReference type="Proteomes" id="UP000318288">
    <property type="component" value="Unassembled WGS sequence"/>
</dbReference>
<dbReference type="Gene3D" id="3.20.10.10">
    <property type="entry name" value="D-amino Acid Aminotransferase, subunit A, domain 2"/>
    <property type="match status" value="1"/>
</dbReference>
<evidence type="ECO:0000313" key="3">
    <source>
        <dbReference type="Proteomes" id="UP000318288"/>
    </source>
</evidence>
<gene>
    <name evidence="2" type="ORF">Poly51_11140</name>
</gene>
<dbReference type="PANTHER" id="PTHR42743:SF4">
    <property type="entry name" value="BRANCHED-CHAIN-AMINO-ACID AMINOTRANSFERASE-RELATED"/>
    <property type="match status" value="1"/>
</dbReference>